<sequence>MTSSAAGSSSRRGQWPTLPLESTMEWRPALCHSSGSLGPGPQAHQLHRRAPPLTPPLLLLHPHEQELHEDLQVQLHPRHAPQAQPKEGPHLAFLVPPLVFLIHVFLFLEPAVVLLGRRLSRGAEDGPPASTLCFGMRRRAAPVKKALLSVVGHGCGSRTAA</sequence>
<proteinExistence type="predicted"/>
<reference evidence="3" key="1">
    <citation type="submission" date="2022-05" db="EMBL/GenBank/DDBJ databases">
        <title>The Musa troglodytarum L. genome provides insights into the mechanism of non-climacteric behaviour and enrichment of carotenoids.</title>
        <authorList>
            <person name="Wang J."/>
        </authorList>
    </citation>
    <scope>NUCLEOTIDE SEQUENCE</scope>
    <source>
        <tissue evidence="3">Leaf</tissue>
    </source>
</reference>
<feature type="region of interest" description="Disordered" evidence="1">
    <location>
        <begin position="32"/>
        <end position="54"/>
    </location>
</feature>
<dbReference type="Proteomes" id="UP001055439">
    <property type="component" value="Chromosome 9"/>
</dbReference>
<evidence type="ECO:0000256" key="2">
    <source>
        <dbReference type="SAM" id="Phobius"/>
    </source>
</evidence>
<keyword evidence="2" id="KW-1133">Transmembrane helix</keyword>
<keyword evidence="4" id="KW-1185">Reference proteome</keyword>
<accession>A0A9E7L4R5</accession>
<name>A0A9E7L4R5_9LILI</name>
<protein>
    <submittedName>
        <fullName evidence="3">Uncharacterized protein</fullName>
    </submittedName>
</protein>
<keyword evidence="2" id="KW-0472">Membrane</keyword>
<dbReference type="AlphaFoldDB" id="A0A9E7L4R5"/>
<dbReference type="EMBL" id="CP097511">
    <property type="protein sequence ID" value="URE45923.1"/>
    <property type="molecule type" value="Genomic_DNA"/>
</dbReference>
<keyword evidence="2" id="KW-0812">Transmembrane</keyword>
<evidence type="ECO:0000256" key="1">
    <source>
        <dbReference type="SAM" id="MobiDB-lite"/>
    </source>
</evidence>
<feature type="transmembrane region" description="Helical" evidence="2">
    <location>
        <begin position="91"/>
        <end position="115"/>
    </location>
</feature>
<organism evidence="3 4">
    <name type="scientific">Musa troglodytarum</name>
    <name type="common">fe'i banana</name>
    <dbReference type="NCBI Taxonomy" id="320322"/>
    <lineage>
        <taxon>Eukaryota</taxon>
        <taxon>Viridiplantae</taxon>
        <taxon>Streptophyta</taxon>
        <taxon>Embryophyta</taxon>
        <taxon>Tracheophyta</taxon>
        <taxon>Spermatophyta</taxon>
        <taxon>Magnoliopsida</taxon>
        <taxon>Liliopsida</taxon>
        <taxon>Zingiberales</taxon>
        <taxon>Musaceae</taxon>
        <taxon>Musa</taxon>
    </lineage>
</organism>
<evidence type="ECO:0000313" key="3">
    <source>
        <dbReference type="EMBL" id="URE45923.1"/>
    </source>
</evidence>
<evidence type="ECO:0000313" key="4">
    <source>
        <dbReference type="Proteomes" id="UP001055439"/>
    </source>
</evidence>
<gene>
    <name evidence="3" type="ORF">MUK42_14000</name>
</gene>